<dbReference type="RefSeq" id="WP_078977075.1">
    <property type="nucleotide sequence ID" value="NZ_MWQN01000001.1"/>
</dbReference>
<comment type="caution">
    <text evidence="3">The sequence shown here is derived from an EMBL/GenBank/DDBJ whole genome shotgun (WGS) entry which is preliminary data.</text>
</comment>
<keyword evidence="4" id="KW-1185">Reference proteome</keyword>
<dbReference type="GO" id="GO:0004497">
    <property type="term" value="F:monooxygenase activity"/>
    <property type="evidence" value="ECO:0007669"/>
    <property type="project" value="UniProtKB-KW"/>
</dbReference>
<dbReference type="EMBL" id="MWQN01000001">
    <property type="protein sequence ID" value="OPC82789.1"/>
    <property type="molecule type" value="Genomic_DNA"/>
</dbReference>
<organism evidence="3 4">
    <name type="scientific">Embleya scabrispora</name>
    <dbReference type="NCBI Taxonomy" id="159449"/>
    <lineage>
        <taxon>Bacteria</taxon>
        <taxon>Bacillati</taxon>
        <taxon>Actinomycetota</taxon>
        <taxon>Actinomycetes</taxon>
        <taxon>Kitasatosporales</taxon>
        <taxon>Streptomycetaceae</taxon>
        <taxon>Embleya</taxon>
    </lineage>
</organism>
<dbReference type="InterPro" id="IPR019949">
    <property type="entry name" value="CmoO-like"/>
</dbReference>
<dbReference type="GO" id="GO:0005829">
    <property type="term" value="C:cytosol"/>
    <property type="evidence" value="ECO:0007669"/>
    <property type="project" value="TreeGrafter"/>
</dbReference>
<dbReference type="NCBIfam" id="TIGR03558">
    <property type="entry name" value="oxido_grp_1"/>
    <property type="match status" value="1"/>
</dbReference>
<dbReference type="InterPro" id="IPR011251">
    <property type="entry name" value="Luciferase-like_dom"/>
</dbReference>
<dbReference type="Proteomes" id="UP000190037">
    <property type="component" value="Unassembled WGS sequence"/>
</dbReference>
<evidence type="ECO:0000313" key="3">
    <source>
        <dbReference type="EMBL" id="OPC82789.1"/>
    </source>
</evidence>
<dbReference type="FunFam" id="3.20.20.30:FF:000002">
    <property type="entry name" value="LLM class flavin-dependent oxidoreductase"/>
    <property type="match status" value="1"/>
</dbReference>
<name>A0A1T3P0Y8_9ACTN</name>
<evidence type="ECO:0000256" key="1">
    <source>
        <dbReference type="ARBA" id="ARBA00007789"/>
    </source>
</evidence>
<gene>
    <name evidence="3" type="ORF">B4N89_19235</name>
</gene>
<evidence type="ECO:0000313" key="4">
    <source>
        <dbReference type="Proteomes" id="UP000190037"/>
    </source>
</evidence>
<dbReference type="InterPro" id="IPR050766">
    <property type="entry name" value="Bact_Lucif_Oxidored"/>
</dbReference>
<dbReference type="Gene3D" id="3.20.20.30">
    <property type="entry name" value="Luciferase-like domain"/>
    <property type="match status" value="1"/>
</dbReference>
<protein>
    <submittedName>
        <fullName evidence="3">Alkanal monooxygenase</fullName>
    </submittedName>
</protein>
<dbReference type="Pfam" id="PF00296">
    <property type="entry name" value="Bac_luciferase"/>
    <property type="match status" value="1"/>
</dbReference>
<dbReference type="PANTHER" id="PTHR30137:SF6">
    <property type="entry name" value="LUCIFERASE-LIKE MONOOXYGENASE"/>
    <property type="match status" value="1"/>
</dbReference>
<dbReference type="PANTHER" id="PTHR30137">
    <property type="entry name" value="LUCIFERASE-LIKE MONOOXYGENASE"/>
    <property type="match status" value="1"/>
</dbReference>
<reference evidence="3 4" key="1">
    <citation type="submission" date="2017-03" db="EMBL/GenBank/DDBJ databases">
        <title>Draft genome sequence of Streptomyces scabrisporus NF3, endophyte isolated from Amphipterygium adstringens.</title>
        <authorList>
            <person name="Vazquez M."/>
            <person name="Ceapa C.D."/>
            <person name="Rodriguez Luna D."/>
            <person name="Sanchez Esquivel S."/>
        </authorList>
    </citation>
    <scope>NUCLEOTIDE SEQUENCE [LARGE SCALE GENOMIC DNA]</scope>
    <source>
        <strain evidence="3 4">NF3</strain>
    </source>
</reference>
<sequence length="349" mass="37640">MDAVKLSVLDVAPVGTGYSATEALRTSTELAKRAERWGFHRFWVAEHHNMPGIASSSPPVLLAHLAAHTTTLRLGSGGVMLPNHAPLVVAEQFGTLQALHPGRIDIGIGRAPGTDQVTMRALRRGGGAESVDEFPQALGELIGFVTGRFAEEHPYARMHAVPGPASGIEAGGEFATGEAPVWLLGSSGYSAQLAGILGLPFAFAHHFSGQHTLPALELYRESFQPSASLKEPYAMIAAGVIAADTREQAKRLALSQALSMLKLRGGNPGRIPSPEEAEAYPWTPAEREFVESYQRQHISGDLADVRAGMRELRERTQVDELMVISNVYGHDARIRSYELIAKAWGLIEE</sequence>
<comment type="similarity">
    <text evidence="1">To bacterial alkanal monooxygenase alpha and beta chains.</text>
</comment>
<dbReference type="InterPro" id="IPR036661">
    <property type="entry name" value="Luciferase-like_sf"/>
</dbReference>
<dbReference type="eggNOG" id="COG2141">
    <property type="taxonomic scope" value="Bacteria"/>
</dbReference>
<dbReference type="GO" id="GO:0016705">
    <property type="term" value="F:oxidoreductase activity, acting on paired donors, with incorporation or reduction of molecular oxygen"/>
    <property type="evidence" value="ECO:0007669"/>
    <property type="project" value="InterPro"/>
</dbReference>
<dbReference type="CDD" id="cd00347">
    <property type="entry name" value="Flavin_utilizing_monoxygenases"/>
    <property type="match status" value="1"/>
</dbReference>
<dbReference type="OrthoDB" id="9780518at2"/>
<dbReference type="SUPFAM" id="SSF51679">
    <property type="entry name" value="Bacterial luciferase-like"/>
    <property type="match status" value="1"/>
</dbReference>
<dbReference type="AlphaFoldDB" id="A0A1T3P0Y8"/>
<keyword evidence="3" id="KW-0503">Monooxygenase</keyword>
<evidence type="ECO:0000259" key="2">
    <source>
        <dbReference type="Pfam" id="PF00296"/>
    </source>
</evidence>
<keyword evidence="3" id="KW-0560">Oxidoreductase</keyword>
<proteinExistence type="predicted"/>
<feature type="domain" description="Luciferase-like" evidence="2">
    <location>
        <begin position="7"/>
        <end position="315"/>
    </location>
</feature>
<accession>A0A1T3P0Y8</accession>
<dbReference type="STRING" id="159449.B4N89_19235"/>